<protein>
    <submittedName>
        <fullName evidence="3">Uncharacterized protein</fullName>
    </submittedName>
</protein>
<evidence type="ECO:0000256" key="2">
    <source>
        <dbReference type="SAM" id="Phobius"/>
    </source>
</evidence>
<dbReference type="EMBL" id="AWGH01000048">
    <property type="protein sequence ID" value="ODN78191.1"/>
    <property type="molecule type" value="Genomic_DNA"/>
</dbReference>
<reference evidence="3 4" key="1">
    <citation type="submission" date="2016-06" db="EMBL/GenBank/DDBJ databases">
        <title>Evolution of pathogenesis and genome organization in the Tremellales.</title>
        <authorList>
            <person name="Cuomo C."/>
            <person name="Litvintseva A."/>
            <person name="Heitman J."/>
            <person name="Chen Y."/>
            <person name="Sun S."/>
            <person name="Springer D."/>
            <person name="Dromer F."/>
            <person name="Young S."/>
            <person name="Zeng Q."/>
            <person name="Chapman S."/>
            <person name="Gujja S."/>
            <person name="Saif S."/>
            <person name="Birren B."/>
        </authorList>
    </citation>
    <scope>NUCLEOTIDE SEQUENCE [LARGE SCALE GENOMIC DNA]</scope>
    <source>
        <strain evidence="3 4">CBS 7118</strain>
    </source>
</reference>
<keyword evidence="2" id="KW-1133">Transmembrane helix</keyword>
<feature type="transmembrane region" description="Helical" evidence="2">
    <location>
        <begin position="244"/>
        <end position="270"/>
    </location>
</feature>
<feature type="transmembrane region" description="Helical" evidence="2">
    <location>
        <begin position="138"/>
        <end position="155"/>
    </location>
</feature>
<comment type="caution">
    <text evidence="3">The sequence shown here is derived from an EMBL/GenBank/DDBJ whole genome shotgun (WGS) entry which is preliminary data.</text>
</comment>
<dbReference type="RefSeq" id="XP_019028075.1">
    <property type="nucleotide sequence ID" value="XM_019179953.1"/>
</dbReference>
<keyword evidence="2" id="KW-0812">Transmembrane</keyword>
<feature type="transmembrane region" description="Helical" evidence="2">
    <location>
        <begin position="276"/>
        <end position="295"/>
    </location>
</feature>
<dbReference type="GeneID" id="30197191"/>
<feature type="region of interest" description="Disordered" evidence="1">
    <location>
        <begin position="1"/>
        <end position="89"/>
    </location>
</feature>
<name>A0A1E3HRW6_9TREE</name>
<evidence type="ECO:0000313" key="3">
    <source>
        <dbReference type="EMBL" id="ODN78191.1"/>
    </source>
</evidence>
<feature type="transmembrane region" description="Helical" evidence="2">
    <location>
        <begin position="115"/>
        <end position="132"/>
    </location>
</feature>
<sequence>MVGTNSKQNTGEEEGLLSGDWTEGYRNPNVIITDGQRGNKRERGEVGRGLRSQVADSQDDDRKAYTPVQVDPPSLTPGAPSGSAYPPPATTEQMISQWVDAQVTYSEIWPSRQRVIYAVLSLYCIIAEIASAVTLGEWGWGVFLLWIATSLLFLWRHRGVMKGRAAALESVNLVAERMRSLMYTAEESRDIQILEFLEIKSFLSKLIPHKTDLSSDKYISPPPFSPIPPSIFLFANNHKCQSDAAVGLGISILPFFAVFTFQLGLILGNLHGEDGIGVAIIIGFISELILIFSLLQYVYHDPHGHLCGGLDKDGAKLQWAWHKKHFQWWGTKAVKDVLQPDAISSLKKATAPHNESNPSSSTTTAPAGYVSSLSIDVLLQELQKRMEDGNVVAELQRRMNEGDVARRAYMALSGTNSNQSPPSYV</sequence>
<dbReference type="AlphaFoldDB" id="A0A1E3HRW6"/>
<dbReference type="OrthoDB" id="10351347at2759"/>
<evidence type="ECO:0000313" key="4">
    <source>
        <dbReference type="Proteomes" id="UP000094819"/>
    </source>
</evidence>
<organism evidence="3 4">
    <name type="scientific">Cryptococcus wingfieldii CBS 7118</name>
    <dbReference type="NCBI Taxonomy" id="1295528"/>
    <lineage>
        <taxon>Eukaryota</taxon>
        <taxon>Fungi</taxon>
        <taxon>Dikarya</taxon>
        <taxon>Basidiomycota</taxon>
        <taxon>Agaricomycotina</taxon>
        <taxon>Tremellomycetes</taxon>
        <taxon>Tremellales</taxon>
        <taxon>Cryptococcaceae</taxon>
        <taxon>Cryptococcus</taxon>
    </lineage>
</organism>
<proteinExistence type="predicted"/>
<feature type="compositionally biased region" description="Basic and acidic residues" evidence="1">
    <location>
        <begin position="37"/>
        <end position="48"/>
    </location>
</feature>
<evidence type="ECO:0000256" key="1">
    <source>
        <dbReference type="SAM" id="MobiDB-lite"/>
    </source>
</evidence>
<gene>
    <name evidence="3" type="ORF">L198_07980</name>
</gene>
<dbReference type="Proteomes" id="UP000094819">
    <property type="component" value="Unassembled WGS sequence"/>
</dbReference>
<accession>A0A1E3HRW6</accession>
<keyword evidence="2" id="KW-0472">Membrane</keyword>
<keyword evidence="4" id="KW-1185">Reference proteome</keyword>